<gene>
    <name evidence="1" type="ORF">SAMN05421854_110269</name>
</gene>
<dbReference type="EMBL" id="FOWC01000010">
    <property type="protein sequence ID" value="SFQ31961.1"/>
    <property type="molecule type" value="Genomic_DNA"/>
</dbReference>
<organism evidence="1 2">
    <name type="scientific">Amycolatopsis rubida</name>
    <dbReference type="NCBI Taxonomy" id="112413"/>
    <lineage>
        <taxon>Bacteria</taxon>
        <taxon>Bacillati</taxon>
        <taxon>Actinomycetota</taxon>
        <taxon>Actinomycetes</taxon>
        <taxon>Pseudonocardiales</taxon>
        <taxon>Pseudonocardiaceae</taxon>
        <taxon>Amycolatopsis</taxon>
    </lineage>
</organism>
<dbReference type="AlphaFoldDB" id="A0A1I5XJ28"/>
<dbReference type="RefSeq" id="WP_093575797.1">
    <property type="nucleotide sequence ID" value="NZ_FOWC01000010.1"/>
</dbReference>
<accession>A0A1I5XJ28</accession>
<evidence type="ECO:0000313" key="2">
    <source>
        <dbReference type="Proteomes" id="UP000199137"/>
    </source>
</evidence>
<evidence type="ECO:0000313" key="1">
    <source>
        <dbReference type="EMBL" id="SFQ31961.1"/>
    </source>
</evidence>
<name>A0A1I5XJ28_9PSEU</name>
<dbReference type="Proteomes" id="UP000199137">
    <property type="component" value="Unassembled WGS sequence"/>
</dbReference>
<sequence>MTVKPAASAAPAERPEPDGAAVVLGYVPALLGVSVAARYPPERRRSTGARGASVISAVRFDECGSTALNICSVVDVAGEDSVEIERVVLSPGEREDLIRRLVRHRDLCQRKVADGLDRYLPAGPLTGAEVALARYLGTHEEPRHRAAALYAAGLVSGQVRPVANWLVHESLAAALGCSAEVTVRLGVDEGWEPGSGPRAFRPGVLGTIGYKAWRLGIGLIHGLTDGLVFDSTTGTSFGVKSAASERLEMPAHLFSGTGLTTAEFAGAYGGDVMAAAAGFVRATRARGRGYLARH</sequence>
<proteinExistence type="predicted"/>
<dbReference type="OrthoDB" id="3638614at2"/>
<reference evidence="1 2" key="1">
    <citation type="submission" date="2016-10" db="EMBL/GenBank/DDBJ databases">
        <authorList>
            <person name="de Groot N.N."/>
        </authorList>
    </citation>
    <scope>NUCLEOTIDE SEQUENCE [LARGE SCALE GENOMIC DNA]</scope>
    <source>
        <strain evidence="1 2">DSM 44637</strain>
    </source>
</reference>
<dbReference type="STRING" id="112413.SAMN05421854_110269"/>
<protein>
    <submittedName>
        <fullName evidence="1">Uncharacterized protein</fullName>
    </submittedName>
</protein>